<evidence type="ECO:0000256" key="1">
    <source>
        <dbReference type="SAM" id="MobiDB-lite"/>
    </source>
</evidence>
<sequence>MKICESPNPFGESPINRILAFCSSMLSPEGNEQIGVLHRPIIQDIMMLKATDERRRSRPKGGSSNASAIPTNITERSFEEHFMKTINT</sequence>
<reference evidence="2 3" key="1">
    <citation type="submission" date="2020-09" db="EMBL/GenBank/DDBJ databases">
        <title>De no assembly of potato wild relative species, Solanum commersonii.</title>
        <authorList>
            <person name="Cho K."/>
        </authorList>
    </citation>
    <scope>NUCLEOTIDE SEQUENCE [LARGE SCALE GENOMIC DNA]</scope>
    <source>
        <strain evidence="2">LZ3.2</strain>
        <tissue evidence="2">Leaf</tissue>
    </source>
</reference>
<evidence type="ECO:0000313" key="3">
    <source>
        <dbReference type="Proteomes" id="UP000824120"/>
    </source>
</evidence>
<protein>
    <submittedName>
        <fullName evidence="2">Uncharacterized protein</fullName>
    </submittedName>
</protein>
<feature type="compositionally biased region" description="Polar residues" evidence="1">
    <location>
        <begin position="62"/>
        <end position="75"/>
    </location>
</feature>
<comment type="caution">
    <text evidence="2">The sequence shown here is derived from an EMBL/GenBank/DDBJ whole genome shotgun (WGS) entry which is preliminary data.</text>
</comment>
<organism evidence="2 3">
    <name type="scientific">Solanum commersonii</name>
    <name type="common">Commerson's wild potato</name>
    <name type="synonym">Commerson's nightshade</name>
    <dbReference type="NCBI Taxonomy" id="4109"/>
    <lineage>
        <taxon>Eukaryota</taxon>
        <taxon>Viridiplantae</taxon>
        <taxon>Streptophyta</taxon>
        <taxon>Embryophyta</taxon>
        <taxon>Tracheophyta</taxon>
        <taxon>Spermatophyta</taxon>
        <taxon>Magnoliopsida</taxon>
        <taxon>eudicotyledons</taxon>
        <taxon>Gunneridae</taxon>
        <taxon>Pentapetalae</taxon>
        <taxon>asterids</taxon>
        <taxon>lamiids</taxon>
        <taxon>Solanales</taxon>
        <taxon>Solanaceae</taxon>
        <taxon>Solanoideae</taxon>
        <taxon>Solaneae</taxon>
        <taxon>Solanum</taxon>
    </lineage>
</organism>
<feature type="compositionally biased region" description="Basic and acidic residues" evidence="1">
    <location>
        <begin position="76"/>
        <end position="88"/>
    </location>
</feature>
<feature type="region of interest" description="Disordered" evidence="1">
    <location>
        <begin position="50"/>
        <end position="88"/>
    </location>
</feature>
<name>A0A9J5ZDK2_SOLCO</name>
<accession>A0A9J5ZDK2</accession>
<dbReference type="Proteomes" id="UP000824120">
    <property type="component" value="Chromosome 4"/>
</dbReference>
<feature type="non-terminal residue" evidence="2">
    <location>
        <position position="1"/>
    </location>
</feature>
<keyword evidence="3" id="KW-1185">Reference proteome</keyword>
<dbReference type="EMBL" id="JACXVP010000004">
    <property type="protein sequence ID" value="KAG5609604.1"/>
    <property type="molecule type" value="Genomic_DNA"/>
</dbReference>
<dbReference type="OrthoDB" id="1324344at2759"/>
<gene>
    <name evidence="2" type="ORF">H5410_020885</name>
</gene>
<dbReference type="AlphaFoldDB" id="A0A9J5ZDK2"/>
<evidence type="ECO:0000313" key="2">
    <source>
        <dbReference type="EMBL" id="KAG5609604.1"/>
    </source>
</evidence>
<proteinExistence type="predicted"/>